<evidence type="ECO:0000313" key="2">
    <source>
        <dbReference type="EMBL" id="PKU67262.1"/>
    </source>
</evidence>
<dbReference type="GO" id="GO:0003676">
    <property type="term" value="F:nucleic acid binding"/>
    <property type="evidence" value="ECO:0007669"/>
    <property type="project" value="InterPro"/>
</dbReference>
<name>A0A2I0VV22_9ASPA</name>
<dbReference type="STRING" id="906689.A0A2I0VV22"/>
<dbReference type="PANTHER" id="PTHR47723:SF19">
    <property type="entry name" value="POLYNUCLEOTIDYL TRANSFERASE, RIBONUCLEASE H-LIKE SUPERFAMILY PROTEIN"/>
    <property type="match status" value="1"/>
</dbReference>
<proteinExistence type="predicted"/>
<accession>A0A2I0VV22</accession>
<dbReference type="InterPro" id="IPR044730">
    <property type="entry name" value="RNase_H-like_dom_plant"/>
</dbReference>
<reference evidence="2 3" key="2">
    <citation type="journal article" date="2017" name="Nature">
        <title>The Apostasia genome and the evolution of orchids.</title>
        <authorList>
            <person name="Zhang G.Q."/>
            <person name="Liu K.W."/>
            <person name="Li Z."/>
            <person name="Lohaus R."/>
            <person name="Hsiao Y.Y."/>
            <person name="Niu S.C."/>
            <person name="Wang J.Y."/>
            <person name="Lin Y.C."/>
            <person name="Xu Q."/>
            <person name="Chen L.J."/>
            <person name="Yoshida K."/>
            <person name="Fujiwara S."/>
            <person name="Wang Z.W."/>
            <person name="Zhang Y.Q."/>
            <person name="Mitsuda N."/>
            <person name="Wang M."/>
            <person name="Liu G.H."/>
            <person name="Pecoraro L."/>
            <person name="Huang H.X."/>
            <person name="Xiao X.J."/>
            <person name="Lin M."/>
            <person name="Wu X.Y."/>
            <person name="Wu W.L."/>
            <person name="Chen Y.Y."/>
            <person name="Chang S.B."/>
            <person name="Sakamoto S."/>
            <person name="Ohme-Takagi M."/>
            <person name="Yagi M."/>
            <person name="Zeng S.J."/>
            <person name="Shen C.Y."/>
            <person name="Yeh C.M."/>
            <person name="Luo Y.B."/>
            <person name="Tsai W.C."/>
            <person name="Van de Peer Y."/>
            <person name="Liu Z.J."/>
        </authorList>
    </citation>
    <scope>NUCLEOTIDE SEQUENCE [LARGE SCALE GENOMIC DNA]</scope>
    <source>
        <tissue evidence="2">The whole plant</tissue>
    </source>
</reference>
<organism evidence="2 3">
    <name type="scientific">Dendrobium catenatum</name>
    <dbReference type="NCBI Taxonomy" id="906689"/>
    <lineage>
        <taxon>Eukaryota</taxon>
        <taxon>Viridiplantae</taxon>
        <taxon>Streptophyta</taxon>
        <taxon>Embryophyta</taxon>
        <taxon>Tracheophyta</taxon>
        <taxon>Spermatophyta</taxon>
        <taxon>Magnoliopsida</taxon>
        <taxon>Liliopsida</taxon>
        <taxon>Asparagales</taxon>
        <taxon>Orchidaceae</taxon>
        <taxon>Epidendroideae</taxon>
        <taxon>Malaxideae</taxon>
        <taxon>Dendrobiinae</taxon>
        <taxon>Dendrobium</taxon>
    </lineage>
</organism>
<dbReference type="PANTHER" id="PTHR47723">
    <property type="entry name" value="OS05G0353850 PROTEIN"/>
    <property type="match status" value="1"/>
</dbReference>
<dbReference type="SUPFAM" id="SSF53098">
    <property type="entry name" value="Ribonuclease H-like"/>
    <property type="match status" value="1"/>
</dbReference>
<keyword evidence="3" id="KW-1185">Reference proteome</keyword>
<dbReference type="InterPro" id="IPR036397">
    <property type="entry name" value="RNaseH_sf"/>
</dbReference>
<dbReference type="GO" id="GO:0004523">
    <property type="term" value="F:RNA-DNA hybrid ribonuclease activity"/>
    <property type="evidence" value="ECO:0007669"/>
    <property type="project" value="InterPro"/>
</dbReference>
<feature type="domain" description="RNase H type-1" evidence="1">
    <location>
        <begin position="69"/>
        <end position="186"/>
    </location>
</feature>
<reference evidence="2 3" key="1">
    <citation type="journal article" date="2016" name="Sci. Rep.">
        <title>The Dendrobium catenatum Lindl. genome sequence provides insights into polysaccharide synthase, floral development and adaptive evolution.</title>
        <authorList>
            <person name="Zhang G.Q."/>
            <person name="Xu Q."/>
            <person name="Bian C."/>
            <person name="Tsai W.C."/>
            <person name="Yeh C.M."/>
            <person name="Liu K.W."/>
            <person name="Yoshida K."/>
            <person name="Zhang L.S."/>
            <person name="Chang S.B."/>
            <person name="Chen F."/>
            <person name="Shi Y."/>
            <person name="Su Y.Y."/>
            <person name="Zhang Y.Q."/>
            <person name="Chen L.J."/>
            <person name="Yin Y."/>
            <person name="Lin M."/>
            <person name="Huang H."/>
            <person name="Deng H."/>
            <person name="Wang Z.W."/>
            <person name="Zhu S.L."/>
            <person name="Zhao X."/>
            <person name="Deng C."/>
            <person name="Niu S.C."/>
            <person name="Huang J."/>
            <person name="Wang M."/>
            <person name="Liu G.H."/>
            <person name="Yang H.J."/>
            <person name="Xiao X.J."/>
            <person name="Hsiao Y.Y."/>
            <person name="Wu W.L."/>
            <person name="Chen Y.Y."/>
            <person name="Mitsuda N."/>
            <person name="Ohme-Takagi M."/>
            <person name="Luo Y.B."/>
            <person name="Van de Peer Y."/>
            <person name="Liu Z.J."/>
        </authorList>
    </citation>
    <scope>NUCLEOTIDE SEQUENCE [LARGE SCALE GENOMIC DNA]</scope>
    <source>
        <tissue evidence="2">The whole plant</tissue>
    </source>
</reference>
<dbReference type="InterPro" id="IPR012337">
    <property type="entry name" value="RNaseH-like_sf"/>
</dbReference>
<gene>
    <name evidence="2" type="ORF">MA16_Dca015991</name>
</gene>
<dbReference type="InterPro" id="IPR002156">
    <property type="entry name" value="RNaseH_domain"/>
</dbReference>
<sequence length="222" mass="25189">MKMDANIIIDNVKRKVLQLFNFNILSSKTFYRCKHLAEFFGITLDQGSPAMADSFVYWIKPKQPYVKLNTDGFVGLLTAGARGIIRDFGGEVVAAFATPLQINDVISAELNALILGLELCIKYSCNYVWIELDAMFIVQSIKDETTGNANYFYLFRKVKNIMNEMNVFISHIYREGNVCADWLANRGSTLYGYEELNILNLDQVLKGMILMDKACMPYLRAG</sequence>
<dbReference type="EMBL" id="KZ503212">
    <property type="protein sequence ID" value="PKU67262.1"/>
    <property type="molecule type" value="Genomic_DNA"/>
</dbReference>
<dbReference type="InterPro" id="IPR053151">
    <property type="entry name" value="RNase_H-like"/>
</dbReference>
<protein>
    <submittedName>
        <fullName evidence="2">Ribonuclease H protein</fullName>
    </submittedName>
</protein>
<dbReference type="Pfam" id="PF13456">
    <property type="entry name" value="RVT_3"/>
    <property type="match status" value="1"/>
</dbReference>
<dbReference type="CDD" id="cd06222">
    <property type="entry name" value="RNase_H_like"/>
    <property type="match status" value="1"/>
</dbReference>
<dbReference type="Gene3D" id="3.30.420.10">
    <property type="entry name" value="Ribonuclease H-like superfamily/Ribonuclease H"/>
    <property type="match status" value="1"/>
</dbReference>
<dbReference type="Proteomes" id="UP000233837">
    <property type="component" value="Unassembled WGS sequence"/>
</dbReference>
<evidence type="ECO:0000313" key="3">
    <source>
        <dbReference type="Proteomes" id="UP000233837"/>
    </source>
</evidence>
<evidence type="ECO:0000259" key="1">
    <source>
        <dbReference type="Pfam" id="PF13456"/>
    </source>
</evidence>
<dbReference type="AlphaFoldDB" id="A0A2I0VV22"/>